<dbReference type="InterPro" id="IPR029063">
    <property type="entry name" value="SAM-dependent_MTases_sf"/>
</dbReference>
<dbReference type="CDD" id="cd02440">
    <property type="entry name" value="AdoMet_MTases"/>
    <property type="match status" value="1"/>
</dbReference>
<protein>
    <submittedName>
        <fullName evidence="1">Unannotated protein</fullName>
    </submittedName>
</protein>
<dbReference type="SUPFAM" id="SSF53335">
    <property type="entry name" value="S-adenosyl-L-methionine-dependent methyltransferases"/>
    <property type="match status" value="1"/>
</dbReference>
<dbReference type="AlphaFoldDB" id="A0A6J5YRQ5"/>
<gene>
    <name evidence="2" type="ORF">UFOPK2731_00120</name>
    <name evidence="3" type="ORF">UFOPK3161_00307</name>
    <name evidence="1" type="ORF">UFOPK3962_00234</name>
    <name evidence="4" type="ORF">UFOPK4427_00208</name>
</gene>
<dbReference type="EMBL" id="CAESAH010000003">
    <property type="protein sequence ID" value="CAB4331577.1"/>
    <property type="molecule type" value="Genomic_DNA"/>
</dbReference>
<evidence type="ECO:0000313" key="2">
    <source>
        <dbReference type="EMBL" id="CAB4720947.1"/>
    </source>
</evidence>
<sequence>MKTLSFVLLIVIAVSLLYCIRLLRGLHQKVSARSERTTREIAASTKEIKAQVWQSYRQSEAMQQLMTLLKFTSPIPPTRSWAASPDLLLTLAQLVRTHNPKLVVELGSGVSTLVVAKAGAKKIISIDHSAEFAEKTREMLKEHKVRGVEVRVAKLKAHKSGSDWYDTAMLKDLKRIDLLIVDGPPGSKNPQARMPACAELIAKLSPNAVIVVDDVNREGERQLAENFAKALPSHVLTIYPHEKGTAVISPK</sequence>
<dbReference type="EMBL" id="CAEZYO010000002">
    <property type="protein sequence ID" value="CAB4720947.1"/>
    <property type="molecule type" value="Genomic_DNA"/>
</dbReference>
<dbReference type="EMBL" id="CAFABC010000004">
    <property type="protein sequence ID" value="CAB4817268.1"/>
    <property type="molecule type" value="Genomic_DNA"/>
</dbReference>
<name>A0A6J5YRQ5_9ZZZZ</name>
<proteinExistence type="predicted"/>
<evidence type="ECO:0000313" key="1">
    <source>
        <dbReference type="EMBL" id="CAB4331577.1"/>
    </source>
</evidence>
<accession>A0A6J5YRQ5</accession>
<dbReference type="Pfam" id="PF13578">
    <property type="entry name" value="Methyltransf_24"/>
    <property type="match status" value="1"/>
</dbReference>
<evidence type="ECO:0000313" key="4">
    <source>
        <dbReference type="EMBL" id="CAB5136425.1"/>
    </source>
</evidence>
<evidence type="ECO:0000313" key="3">
    <source>
        <dbReference type="EMBL" id="CAB4817268.1"/>
    </source>
</evidence>
<dbReference type="Gene3D" id="3.40.50.150">
    <property type="entry name" value="Vaccinia Virus protein VP39"/>
    <property type="match status" value="1"/>
</dbReference>
<reference evidence="1" key="1">
    <citation type="submission" date="2020-05" db="EMBL/GenBank/DDBJ databases">
        <authorList>
            <person name="Chiriac C."/>
            <person name="Salcher M."/>
            <person name="Ghai R."/>
            <person name="Kavagutti S V."/>
        </authorList>
    </citation>
    <scope>NUCLEOTIDE SEQUENCE</scope>
</reference>
<dbReference type="EMBL" id="CAFBRY010000003">
    <property type="protein sequence ID" value="CAB5136425.1"/>
    <property type="molecule type" value="Genomic_DNA"/>
</dbReference>
<organism evidence="1">
    <name type="scientific">freshwater metagenome</name>
    <dbReference type="NCBI Taxonomy" id="449393"/>
    <lineage>
        <taxon>unclassified sequences</taxon>
        <taxon>metagenomes</taxon>
        <taxon>ecological metagenomes</taxon>
    </lineage>
</organism>